<dbReference type="SUPFAM" id="SSF159594">
    <property type="entry name" value="XCC0632-like"/>
    <property type="match status" value="1"/>
</dbReference>
<name>I0ET60_HELCM</name>
<keyword evidence="5" id="KW-0449">Lipoprotein</keyword>
<comment type="subcellular location">
    <subcellularLocation>
        <location evidence="1">Cell outer membrane</location>
        <topology evidence="1">Lipid-anchor</topology>
    </subcellularLocation>
</comment>
<evidence type="ECO:0000256" key="7">
    <source>
        <dbReference type="ARBA" id="ARBA00032680"/>
    </source>
</evidence>
<sequence length="264" mass="29246">MKASKYLVKGFKNTWQQCLLGASVVALLVGCNPKIIEANKVALNLSYQPSSHNAQALNKKILLLKPAFQYSDNIAKEYENKFKDQVALKVEEILKNQGYKVVSLDSSEKDDLSFSQKKEGYLALAMSGEIVLRPDPKKTTQKKSEPGLLFSTGLDKMEGILVSAGFIKILLIEPMSGEVLDSFMLDLSELDIHEKFIRTTHSSHSGGLAGAMVKGFDNSNDAIKNALNKVFVDIMGQVDKKLTQNNLEAYQKDAQELKNKKNKS</sequence>
<evidence type="ECO:0000256" key="2">
    <source>
        <dbReference type="ARBA" id="ARBA00015547"/>
    </source>
</evidence>
<evidence type="ECO:0000256" key="4">
    <source>
        <dbReference type="ARBA" id="ARBA00023237"/>
    </source>
</evidence>
<evidence type="ECO:0000256" key="5">
    <source>
        <dbReference type="ARBA" id="ARBA00023288"/>
    </source>
</evidence>
<evidence type="ECO:0000313" key="10">
    <source>
        <dbReference type="Proteomes" id="UP000005013"/>
    </source>
</evidence>
<dbReference type="Proteomes" id="UP000005013">
    <property type="component" value="Chromosome"/>
</dbReference>
<dbReference type="RefSeq" id="WP_014659617.1">
    <property type="nucleotide sequence ID" value="NC_017735.1"/>
</dbReference>
<dbReference type="STRING" id="1163745.HCD_05635"/>
<dbReference type="Gene3D" id="3.30.160.180">
    <property type="entry name" value="Putative neuraminyllactose-binding hemagglutinin homolog like domain"/>
    <property type="match status" value="1"/>
</dbReference>
<dbReference type="InterPro" id="IPR038531">
    <property type="entry name" value="NeuraminylLac-bd_hemagglutn_sf"/>
</dbReference>
<keyword evidence="9" id="KW-0282">Flagellum</keyword>
<dbReference type="KEGG" id="hcm:HCD_05635"/>
<gene>
    <name evidence="9" type="ordered locus">HCD_05635</name>
</gene>
<keyword evidence="4 8" id="KW-0998">Cell outer membrane</keyword>
<dbReference type="AlphaFoldDB" id="I0ET60"/>
<reference evidence="9 10" key="1">
    <citation type="journal article" date="2013" name="PLoS ONE">
        <title>Sequence Divergence and Conservation in Genomes ofHelicobacter cetorum Strains from a Dolphin and a Whale.</title>
        <authorList>
            <person name="Kersulyte D."/>
            <person name="Rossi M."/>
            <person name="Berg D.E."/>
        </authorList>
    </citation>
    <scope>NUCLEOTIDE SEQUENCE [LARGE SCALE GENOMIC DNA]</scope>
    <source>
        <strain evidence="9 10">MIT 99-5656</strain>
    </source>
</reference>
<proteinExistence type="predicted"/>
<evidence type="ECO:0000256" key="3">
    <source>
        <dbReference type="ARBA" id="ARBA00023136"/>
    </source>
</evidence>
<organism evidence="9 10">
    <name type="scientific">Helicobacter cetorum (strain ATCC BAA-540 / CCUG 52418 / MIT 99-5656)</name>
    <dbReference type="NCBI Taxonomy" id="1163745"/>
    <lineage>
        <taxon>Bacteria</taxon>
        <taxon>Pseudomonadati</taxon>
        <taxon>Campylobacterota</taxon>
        <taxon>Epsilonproteobacteria</taxon>
        <taxon>Campylobacterales</taxon>
        <taxon>Helicobacteraceae</taxon>
        <taxon>Helicobacter</taxon>
    </lineage>
</organism>
<protein>
    <recommendedName>
        <fullName evidence="2 8">Neuraminyllactose-binding hemagglutinin</fullName>
    </recommendedName>
    <alternativeName>
        <fullName evidence="7 8">Flagellar sheath adhesin</fullName>
    </alternativeName>
    <alternativeName>
        <fullName evidence="6 8">N-acetylneuraminyllactose-binding fibrillar hemagglutinin receptor-binding subunit</fullName>
    </alternativeName>
</protein>
<dbReference type="Pfam" id="PF05211">
    <property type="entry name" value="NLBH"/>
    <property type="match status" value="1"/>
</dbReference>
<accession>I0ET60</accession>
<evidence type="ECO:0000256" key="1">
    <source>
        <dbReference type="ARBA" id="ARBA00004459"/>
    </source>
</evidence>
<dbReference type="HOGENOM" id="CLU_096764_0_0_7"/>
<dbReference type="EMBL" id="CP003481">
    <property type="protein sequence ID" value="AFI06129.1"/>
    <property type="molecule type" value="Genomic_DNA"/>
</dbReference>
<evidence type="ECO:0000256" key="8">
    <source>
        <dbReference type="PIRNR" id="PIRNR019714"/>
    </source>
</evidence>
<evidence type="ECO:0000256" key="6">
    <source>
        <dbReference type="ARBA" id="ARBA00030949"/>
    </source>
</evidence>
<dbReference type="InterPro" id="IPR007876">
    <property type="entry name" value="NeuraminylLac-bd_hemagglutn"/>
</dbReference>
<dbReference type="PIRSF" id="PIRSF019714">
    <property type="entry name" value="Neuraminyllac-bd_haemagglutn"/>
    <property type="match status" value="1"/>
</dbReference>
<evidence type="ECO:0000313" key="9">
    <source>
        <dbReference type="EMBL" id="AFI06129.1"/>
    </source>
</evidence>
<keyword evidence="9" id="KW-0966">Cell projection</keyword>
<keyword evidence="3 8" id="KW-0472">Membrane</keyword>
<keyword evidence="9" id="KW-0969">Cilium</keyword>
<dbReference type="OrthoDB" id="5328461at2"/>
<dbReference type="PROSITE" id="PS51257">
    <property type="entry name" value="PROKAR_LIPOPROTEIN"/>
    <property type="match status" value="1"/>
</dbReference>
<keyword evidence="10" id="KW-1185">Reference proteome</keyword>
<dbReference type="GO" id="GO:0009279">
    <property type="term" value="C:cell outer membrane"/>
    <property type="evidence" value="ECO:0007669"/>
    <property type="project" value="UniProtKB-SubCell"/>
</dbReference>
<dbReference type="PATRIC" id="fig|1163745.3.peg.1193"/>